<dbReference type="SUPFAM" id="SSF52540">
    <property type="entry name" value="P-loop containing nucleoside triphosphate hydrolases"/>
    <property type="match status" value="1"/>
</dbReference>
<dbReference type="InterPro" id="IPR008144">
    <property type="entry name" value="Guanylate_kin-like_dom"/>
</dbReference>
<evidence type="ECO:0000256" key="2">
    <source>
        <dbReference type="ARBA" id="ARBA00022679"/>
    </source>
</evidence>
<dbReference type="AlphaFoldDB" id="U6JRC8"/>
<dbReference type="RefSeq" id="XP_013350566.1">
    <property type="nucleotide sequence ID" value="XM_013495112.1"/>
</dbReference>
<sequence length="101" mass="11595">MDIQTARGDFIEHAEFSGNKYGTSIAEVQRIASLGKICLLEIDLVGVNTLERRLQRAQEELQAAQQMSWDLQLVNDTEEEAWKELRDAVGRWFCLPLETKE</sequence>
<organism evidence="5 6">
    <name type="scientific">Eimeria mitis</name>
    <dbReference type="NCBI Taxonomy" id="44415"/>
    <lineage>
        <taxon>Eukaryota</taxon>
        <taxon>Sar</taxon>
        <taxon>Alveolata</taxon>
        <taxon>Apicomplexa</taxon>
        <taxon>Conoidasida</taxon>
        <taxon>Coccidia</taxon>
        <taxon>Eucoccidiorida</taxon>
        <taxon>Eimeriorina</taxon>
        <taxon>Eimeriidae</taxon>
        <taxon>Eimeria</taxon>
    </lineage>
</organism>
<dbReference type="Proteomes" id="UP000030744">
    <property type="component" value="Unassembled WGS sequence"/>
</dbReference>
<evidence type="ECO:0000313" key="6">
    <source>
        <dbReference type="Proteomes" id="UP000030744"/>
    </source>
</evidence>
<name>U6JRC8_9EIME</name>
<evidence type="ECO:0000259" key="4">
    <source>
        <dbReference type="PROSITE" id="PS50052"/>
    </source>
</evidence>
<reference evidence="5" key="1">
    <citation type="submission" date="2013-10" db="EMBL/GenBank/DDBJ databases">
        <title>Genomic analysis of the causative agents of coccidiosis in chickens.</title>
        <authorList>
            <person name="Reid A.J."/>
            <person name="Blake D."/>
            <person name="Billington K."/>
            <person name="Browne H."/>
            <person name="Dunn M."/>
            <person name="Hung S."/>
            <person name="Kawahara F."/>
            <person name="Miranda-Saavedra D."/>
            <person name="Mourier T."/>
            <person name="Nagra H."/>
            <person name="Otto T.D."/>
            <person name="Rawlings N."/>
            <person name="Sanchez A."/>
            <person name="Sanders M."/>
            <person name="Subramaniam C."/>
            <person name="Tay Y."/>
            <person name="Dear P."/>
            <person name="Doerig C."/>
            <person name="Gruber A."/>
            <person name="Parkinson J."/>
            <person name="Shirley M."/>
            <person name="Wan K.L."/>
            <person name="Berriman M."/>
            <person name="Tomley F."/>
            <person name="Pain A."/>
        </authorList>
    </citation>
    <scope>NUCLEOTIDE SEQUENCE [LARGE SCALE GENOMIC DNA]</scope>
    <source>
        <strain evidence="5">Houghton</strain>
    </source>
</reference>
<dbReference type="Pfam" id="PF00625">
    <property type="entry name" value="Guanylate_kin"/>
    <property type="match status" value="1"/>
</dbReference>
<keyword evidence="2" id="KW-0808">Transferase</keyword>
<dbReference type="InterPro" id="IPR008145">
    <property type="entry name" value="GK/Ca_channel_bsu"/>
</dbReference>
<keyword evidence="6" id="KW-1185">Reference proteome</keyword>
<reference evidence="5" key="2">
    <citation type="submission" date="2013-10" db="EMBL/GenBank/DDBJ databases">
        <authorList>
            <person name="Aslett M."/>
        </authorList>
    </citation>
    <scope>NUCLEOTIDE SEQUENCE [LARGE SCALE GENOMIC DNA]</scope>
    <source>
        <strain evidence="5">Houghton</strain>
    </source>
</reference>
<accession>U6JRC8</accession>
<dbReference type="EMBL" id="HG680591">
    <property type="protein sequence ID" value="CDJ27989.1"/>
    <property type="molecule type" value="Genomic_DNA"/>
</dbReference>
<dbReference type="VEuPathDB" id="ToxoDB:EMH_0036670"/>
<dbReference type="PANTHER" id="PTHR23117:SF13">
    <property type="entry name" value="GUANYLATE KINASE"/>
    <property type="match status" value="1"/>
</dbReference>
<protein>
    <submittedName>
        <fullName evidence="5">Guanylate kinase, putative</fullName>
    </submittedName>
</protein>
<comment type="similarity">
    <text evidence="1">Belongs to the guanylate kinase family.</text>
</comment>
<dbReference type="GO" id="GO:0004385">
    <property type="term" value="F:GMP kinase activity"/>
    <property type="evidence" value="ECO:0007669"/>
    <property type="project" value="TreeGrafter"/>
</dbReference>
<evidence type="ECO:0000313" key="5">
    <source>
        <dbReference type="EMBL" id="CDJ27989.1"/>
    </source>
</evidence>
<dbReference type="GO" id="GO:0005829">
    <property type="term" value="C:cytosol"/>
    <property type="evidence" value="ECO:0007669"/>
    <property type="project" value="TreeGrafter"/>
</dbReference>
<evidence type="ECO:0000256" key="1">
    <source>
        <dbReference type="ARBA" id="ARBA00005790"/>
    </source>
</evidence>
<dbReference type="PROSITE" id="PS50052">
    <property type="entry name" value="GUANYLATE_KINASE_2"/>
    <property type="match status" value="1"/>
</dbReference>
<proteinExistence type="inferred from homology"/>
<feature type="domain" description="Guanylate kinase-like" evidence="4">
    <location>
        <begin position="1"/>
        <end position="52"/>
    </location>
</feature>
<dbReference type="OrthoDB" id="354235at2759"/>
<dbReference type="PANTHER" id="PTHR23117">
    <property type="entry name" value="GUANYLATE KINASE-RELATED"/>
    <property type="match status" value="1"/>
</dbReference>
<gene>
    <name evidence="5" type="ORF">EMH_0036670</name>
</gene>
<dbReference type="Gene3D" id="3.40.50.300">
    <property type="entry name" value="P-loop containing nucleotide triphosphate hydrolases"/>
    <property type="match status" value="2"/>
</dbReference>
<keyword evidence="3 5" id="KW-0418">Kinase</keyword>
<dbReference type="InterPro" id="IPR027417">
    <property type="entry name" value="P-loop_NTPase"/>
</dbReference>
<dbReference type="GeneID" id="25378453"/>
<evidence type="ECO:0000256" key="3">
    <source>
        <dbReference type="ARBA" id="ARBA00022777"/>
    </source>
</evidence>